<evidence type="ECO:0000313" key="3">
    <source>
        <dbReference type="EMBL" id="BCK81470.1"/>
    </source>
</evidence>
<feature type="compositionally biased region" description="Low complexity" evidence="1">
    <location>
        <begin position="33"/>
        <end position="50"/>
    </location>
</feature>
<gene>
    <name evidence="3" type="ORF">MM50RIKEN_12330</name>
</gene>
<keyword evidence="2" id="KW-0472">Membrane</keyword>
<keyword evidence="2" id="KW-0812">Transmembrane</keyword>
<feature type="region of interest" description="Disordered" evidence="1">
    <location>
        <begin position="301"/>
        <end position="329"/>
    </location>
</feature>
<reference evidence="3" key="1">
    <citation type="submission" date="2020-09" db="EMBL/GenBank/DDBJ databases">
        <title>New species isolated from human feces.</title>
        <authorList>
            <person name="Kitahara M."/>
            <person name="Shigeno Y."/>
            <person name="Shime M."/>
            <person name="Matsumoto Y."/>
            <person name="Nakamura S."/>
            <person name="Motooka D."/>
            <person name="Fukuoka S."/>
            <person name="Nishikawa H."/>
            <person name="Benno Y."/>
        </authorList>
    </citation>
    <scope>NUCLEOTIDE SEQUENCE</scope>
    <source>
        <strain evidence="3">MM50</strain>
    </source>
</reference>
<dbReference type="Proteomes" id="UP000681035">
    <property type="component" value="Chromosome"/>
</dbReference>
<evidence type="ECO:0000313" key="4">
    <source>
        <dbReference type="Proteomes" id="UP000681035"/>
    </source>
</evidence>
<dbReference type="AlphaFoldDB" id="A0A810Q0K1"/>
<dbReference type="InterPro" id="IPR018770">
    <property type="entry name" value="ChloroindolylP_hydrolase"/>
</dbReference>
<dbReference type="KEGG" id="vcop:MM50RIKEN_12330"/>
<feature type="compositionally biased region" description="Basic and acidic residues" evidence="1">
    <location>
        <begin position="301"/>
        <end position="314"/>
    </location>
</feature>
<feature type="transmembrane region" description="Helical" evidence="2">
    <location>
        <begin position="209"/>
        <end position="230"/>
    </location>
</feature>
<protein>
    <recommendedName>
        <fullName evidence="5">5-bromo-4-chloroindolyl phosphate hydrolysis protein</fullName>
    </recommendedName>
</protein>
<evidence type="ECO:0000256" key="1">
    <source>
        <dbReference type="SAM" id="MobiDB-lite"/>
    </source>
</evidence>
<feature type="transmembrane region" description="Helical" evidence="2">
    <location>
        <begin position="105"/>
        <end position="128"/>
    </location>
</feature>
<dbReference type="EMBL" id="AP023418">
    <property type="protein sequence ID" value="BCK81470.1"/>
    <property type="molecule type" value="Genomic_DNA"/>
</dbReference>
<feature type="transmembrane region" description="Helical" evidence="2">
    <location>
        <begin position="174"/>
        <end position="197"/>
    </location>
</feature>
<proteinExistence type="predicted"/>
<dbReference type="RefSeq" id="WP_213540276.1">
    <property type="nucleotide sequence ID" value="NZ_AP023418.1"/>
</dbReference>
<keyword evidence="2" id="KW-1133">Transmembrane helix</keyword>
<feature type="compositionally biased region" description="Low complexity" evidence="1">
    <location>
        <begin position="57"/>
        <end position="95"/>
    </location>
</feature>
<organism evidence="3 4">
    <name type="scientific">Vescimonas coprocola</name>
    <dbReference type="NCBI Taxonomy" id="2714355"/>
    <lineage>
        <taxon>Bacteria</taxon>
        <taxon>Bacillati</taxon>
        <taxon>Bacillota</taxon>
        <taxon>Clostridia</taxon>
        <taxon>Eubacteriales</taxon>
        <taxon>Oscillospiraceae</taxon>
        <taxon>Vescimonas</taxon>
    </lineage>
</organism>
<dbReference type="Pfam" id="PF10112">
    <property type="entry name" value="Halogen_Hydrol"/>
    <property type="match status" value="1"/>
</dbReference>
<keyword evidence="4" id="KW-1185">Reference proteome</keyword>
<evidence type="ECO:0000256" key="2">
    <source>
        <dbReference type="SAM" id="Phobius"/>
    </source>
</evidence>
<evidence type="ECO:0008006" key="5">
    <source>
        <dbReference type="Google" id="ProtNLM"/>
    </source>
</evidence>
<name>A0A810Q0K1_9FIRM</name>
<sequence>MTDKDNSQTGEYSYTYSYSYSKEGGEKNVEVHTGGSSAATAGEAAADSTGKTTADESSSGKSATGKTTTIKSTTGKTTTRSRSTTTSSRSSTSSRSKNDNSGIDLGFWIMTGIFFCTGLWPVGLIMLISKLSDPKRRKAAAKTASTTTRKASAAIQKATQTPQYSAKSAKRMKIAGILLTIVGAVAFFNGVADNLFWLEDGFQLHYVKYFLEGLFYPTGLLAGGIGLLIGSGSMTRRHRRYASYLRIAGKRSSISVASLARAAEVSERRAERDLQAMLEKGLWGEEAYLDLGRGMLFRSHEAAEDQGRQERQREAPQVPQEAEEGYSGMLRSIRRSNDRIADPELSRKIDRLEEIAGKILKLVEEDPAKKNQAATFLNYYLPTTEKLLDSYADFEEAGVSGENLTQAKEKIRRTMDSIMAGFERQLDALYHADAMDVDSDIRVMETMLRRDGGSVEEDFGLGGTAVATQEDL</sequence>
<feature type="region of interest" description="Disordered" evidence="1">
    <location>
        <begin position="26"/>
        <end position="98"/>
    </location>
</feature>
<accession>A0A810Q0K1</accession>